<accession>A0A3M7TXU7</accession>
<dbReference type="GO" id="GO:0005737">
    <property type="term" value="C:cytoplasm"/>
    <property type="evidence" value="ECO:0007669"/>
    <property type="project" value="UniProtKB-SubCell"/>
</dbReference>
<keyword evidence="8 10" id="KW-0233">DNA recombination</keyword>
<dbReference type="HAMAP" id="MF_01808">
    <property type="entry name" value="Recomb_XerC_XerD"/>
    <property type="match status" value="1"/>
</dbReference>
<dbReference type="CDD" id="cd00798">
    <property type="entry name" value="INT_XerDC_C"/>
    <property type="match status" value="1"/>
</dbReference>
<dbReference type="GO" id="GO:0003677">
    <property type="term" value="F:DNA binding"/>
    <property type="evidence" value="ECO:0007669"/>
    <property type="project" value="UniProtKB-UniRule"/>
</dbReference>
<keyword evidence="4 10" id="KW-0132">Cell division</keyword>
<dbReference type="GO" id="GO:0051301">
    <property type="term" value="P:cell division"/>
    <property type="evidence" value="ECO:0007669"/>
    <property type="project" value="UniProtKB-UniRule"/>
</dbReference>
<dbReference type="EMBL" id="RHIB01000001">
    <property type="protein sequence ID" value="RNA69604.1"/>
    <property type="molecule type" value="Genomic_DNA"/>
</dbReference>
<feature type="active site" evidence="10">
    <location>
        <position position="269"/>
    </location>
</feature>
<keyword evidence="5 10" id="KW-0159">Chromosome partition</keyword>
<dbReference type="InterPro" id="IPR010998">
    <property type="entry name" value="Integrase_recombinase_N"/>
</dbReference>
<proteinExistence type="inferred from homology"/>
<evidence type="ECO:0000256" key="4">
    <source>
        <dbReference type="ARBA" id="ARBA00022618"/>
    </source>
</evidence>
<sequence>MTEDWTTTFIRYLQIEKNASVHTIENYRKDITDFLEFMKNHGISELTGVSYPEVREYLSVLHKREYARKTVSRKISALRSFYRFLLREEAVKDNPFILASIPKSGERLPTFLYEEEMNTLFNYIDATGSLGQRNKAIIELLYATGIRVSECAGVNVSDLDRDMATLLVRGKGKKERYVPVGSFAMDAIETYLNDGRKQIIDGKENPEALFLNYRSGRLTPKSIRTMLKKIVDDASMNARISPHVFRHTFATHMLNAGADLRTVQELLGHSQLSSTQVYTHVTKDRLKEMYQRSHPRA</sequence>
<dbReference type="InterPro" id="IPR044068">
    <property type="entry name" value="CB"/>
</dbReference>
<evidence type="ECO:0000256" key="2">
    <source>
        <dbReference type="ARBA" id="ARBA00006657"/>
    </source>
</evidence>
<dbReference type="NCBIfam" id="NF001399">
    <property type="entry name" value="PRK00283.1"/>
    <property type="match status" value="1"/>
</dbReference>
<reference evidence="14 15" key="1">
    <citation type="submission" date="2018-10" db="EMBL/GenBank/DDBJ databases">
        <title>Bacillus Keqinensis sp. nov., a moderately halophilic bacterium isolated from a saline-alkaline lake.</title>
        <authorList>
            <person name="Wang H."/>
        </authorList>
    </citation>
    <scope>NUCLEOTIDE SEQUENCE [LARGE SCALE GENOMIC DNA]</scope>
    <source>
        <strain evidence="14 15">KQ-3</strain>
    </source>
</reference>
<evidence type="ECO:0000313" key="14">
    <source>
        <dbReference type="EMBL" id="RNA69604.1"/>
    </source>
</evidence>
<dbReference type="SUPFAM" id="SSF56349">
    <property type="entry name" value="DNA breaking-rejoining enzymes"/>
    <property type="match status" value="1"/>
</dbReference>
<feature type="active site" evidence="10">
    <location>
        <position position="147"/>
    </location>
</feature>
<dbReference type="PANTHER" id="PTHR30349:SF77">
    <property type="entry name" value="TYROSINE RECOMBINASE XERC"/>
    <property type="match status" value="1"/>
</dbReference>
<dbReference type="Pfam" id="PF02899">
    <property type="entry name" value="Phage_int_SAM_1"/>
    <property type="match status" value="1"/>
</dbReference>
<dbReference type="Gene3D" id="1.10.150.130">
    <property type="match status" value="1"/>
</dbReference>
<feature type="active site" evidence="10">
    <location>
        <position position="243"/>
    </location>
</feature>
<keyword evidence="7 10" id="KW-0238">DNA-binding</keyword>
<dbReference type="InterPro" id="IPR023009">
    <property type="entry name" value="Tyrosine_recombinase_XerC/XerD"/>
</dbReference>
<evidence type="ECO:0000256" key="5">
    <source>
        <dbReference type="ARBA" id="ARBA00022829"/>
    </source>
</evidence>
<evidence type="ECO:0000259" key="12">
    <source>
        <dbReference type="PROSITE" id="PS51898"/>
    </source>
</evidence>
<dbReference type="GO" id="GO:0009037">
    <property type="term" value="F:tyrosine-based site-specific recombinase activity"/>
    <property type="evidence" value="ECO:0007669"/>
    <property type="project" value="UniProtKB-UniRule"/>
</dbReference>
<evidence type="ECO:0000256" key="11">
    <source>
        <dbReference type="NCBIfam" id="TIGR02224"/>
    </source>
</evidence>
<feature type="active site" evidence="10">
    <location>
        <position position="171"/>
    </location>
</feature>
<evidence type="ECO:0000256" key="10">
    <source>
        <dbReference type="HAMAP-Rule" id="MF_01808"/>
    </source>
</evidence>
<dbReference type="InterPro" id="IPR050090">
    <property type="entry name" value="Tyrosine_recombinase_XerCD"/>
</dbReference>
<protein>
    <recommendedName>
        <fullName evidence="10 11">Tyrosine recombinase XerC</fullName>
    </recommendedName>
</protein>
<feature type="domain" description="Core-binding (CB)" evidence="13">
    <location>
        <begin position="1"/>
        <end position="86"/>
    </location>
</feature>
<keyword evidence="3 10" id="KW-0963">Cytoplasm</keyword>
<evidence type="ECO:0000256" key="7">
    <source>
        <dbReference type="ARBA" id="ARBA00023125"/>
    </source>
</evidence>
<keyword evidence="9 10" id="KW-0131">Cell cycle</keyword>
<comment type="caution">
    <text evidence="14">The sequence shown here is derived from an EMBL/GenBank/DDBJ whole genome shotgun (WGS) entry which is preliminary data.</text>
</comment>
<dbReference type="PROSITE" id="PS51898">
    <property type="entry name" value="TYR_RECOMBINASE"/>
    <property type="match status" value="1"/>
</dbReference>
<dbReference type="Proteomes" id="UP000278746">
    <property type="component" value="Unassembled WGS sequence"/>
</dbReference>
<name>A0A3M7TXU7_9BACI</name>
<dbReference type="InterPro" id="IPR013762">
    <property type="entry name" value="Integrase-like_cat_sf"/>
</dbReference>
<evidence type="ECO:0000256" key="6">
    <source>
        <dbReference type="ARBA" id="ARBA00022908"/>
    </source>
</evidence>
<dbReference type="GO" id="GO:0006313">
    <property type="term" value="P:DNA transposition"/>
    <property type="evidence" value="ECO:0007669"/>
    <property type="project" value="UniProtKB-UniRule"/>
</dbReference>
<evidence type="ECO:0000256" key="3">
    <source>
        <dbReference type="ARBA" id="ARBA00022490"/>
    </source>
</evidence>
<dbReference type="NCBIfam" id="TIGR02224">
    <property type="entry name" value="recomb_XerC"/>
    <property type="match status" value="1"/>
</dbReference>
<dbReference type="PANTHER" id="PTHR30349">
    <property type="entry name" value="PHAGE INTEGRASE-RELATED"/>
    <property type="match status" value="1"/>
</dbReference>
<dbReference type="InterPro" id="IPR004107">
    <property type="entry name" value="Integrase_SAM-like_N"/>
</dbReference>
<dbReference type="Gene3D" id="1.10.443.10">
    <property type="entry name" value="Intergrase catalytic core"/>
    <property type="match status" value="1"/>
</dbReference>
<dbReference type="GO" id="GO:0007059">
    <property type="term" value="P:chromosome segregation"/>
    <property type="evidence" value="ECO:0007669"/>
    <property type="project" value="UniProtKB-UniRule"/>
</dbReference>
<dbReference type="Pfam" id="PF00589">
    <property type="entry name" value="Phage_integrase"/>
    <property type="match status" value="1"/>
</dbReference>
<feature type="active site" description="O-(3'-phospho-DNA)-tyrosine intermediate" evidence="10">
    <location>
        <position position="278"/>
    </location>
</feature>
<dbReference type="AlphaFoldDB" id="A0A3M7TXU7"/>
<feature type="domain" description="Tyr recombinase" evidence="12">
    <location>
        <begin position="107"/>
        <end position="291"/>
    </location>
</feature>
<evidence type="ECO:0000259" key="13">
    <source>
        <dbReference type="PROSITE" id="PS51900"/>
    </source>
</evidence>
<dbReference type="InterPro" id="IPR011010">
    <property type="entry name" value="DNA_brk_join_enz"/>
</dbReference>
<evidence type="ECO:0000256" key="1">
    <source>
        <dbReference type="ARBA" id="ARBA00004496"/>
    </source>
</evidence>
<dbReference type="InterPro" id="IPR002104">
    <property type="entry name" value="Integrase_catalytic"/>
</dbReference>
<dbReference type="PROSITE" id="PS51900">
    <property type="entry name" value="CB"/>
    <property type="match status" value="1"/>
</dbReference>
<dbReference type="OrthoDB" id="9801717at2"/>
<dbReference type="InterPro" id="IPR011931">
    <property type="entry name" value="Recomb_XerC"/>
</dbReference>
<evidence type="ECO:0000256" key="8">
    <source>
        <dbReference type="ARBA" id="ARBA00023172"/>
    </source>
</evidence>
<dbReference type="RefSeq" id="WP_122897121.1">
    <property type="nucleotide sequence ID" value="NZ_RHIB01000001.1"/>
</dbReference>
<organism evidence="14 15">
    <name type="scientific">Alteribacter keqinensis</name>
    <dbReference type="NCBI Taxonomy" id="2483800"/>
    <lineage>
        <taxon>Bacteria</taxon>
        <taxon>Bacillati</taxon>
        <taxon>Bacillota</taxon>
        <taxon>Bacilli</taxon>
        <taxon>Bacillales</taxon>
        <taxon>Bacillaceae</taxon>
        <taxon>Alteribacter</taxon>
    </lineage>
</organism>
<keyword evidence="6 10" id="KW-0229">DNA integration</keyword>
<evidence type="ECO:0000256" key="9">
    <source>
        <dbReference type="ARBA" id="ARBA00023306"/>
    </source>
</evidence>
<comment type="subunit">
    <text evidence="10">Forms a cyclic heterotetrameric complex composed of two molecules of XerC and two molecules of XerD.</text>
</comment>
<keyword evidence="15" id="KW-1185">Reference proteome</keyword>
<gene>
    <name evidence="10 14" type="primary">xerC</name>
    <name evidence="14" type="ORF">EBO34_06610</name>
</gene>
<comment type="subcellular location">
    <subcellularLocation>
        <location evidence="1 10">Cytoplasm</location>
    </subcellularLocation>
</comment>
<comment type="similarity">
    <text evidence="2 10">Belongs to the 'phage' integrase family. XerC subfamily.</text>
</comment>
<evidence type="ECO:0000313" key="15">
    <source>
        <dbReference type="Proteomes" id="UP000278746"/>
    </source>
</evidence>
<comment type="function">
    <text evidence="10">Site-specific tyrosine recombinase, which acts by catalyzing the cutting and rejoining of the recombining DNA molecules. The XerC-XerD complex is essential to convert dimers of the bacterial chromosome into monomers to permit their segregation at cell division. It also contributes to the segregational stability of plasmids.</text>
</comment>
<feature type="active site" evidence="10">
    <location>
        <position position="246"/>
    </location>
</feature>
<dbReference type="NCBIfam" id="NF040815">
    <property type="entry name" value="recomb_XerA_Arch"/>
    <property type="match status" value="1"/>
</dbReference>